<sequence length="124" mass="13514">MRRLVSRRSSSAREFPERRARHLRAQLGVAADIAISAQRRALAARLADAPETGGERLLRGRVTVDDVLGYAHQHFGLATAPRDQVAAVLRARYELRGCHRDLDTDAYLGAHRPSPAGVAGEPAV</sequence>
<organism evidence="1 2">
    <name type="scientific">Streptomyces glaucus</name>
    <dbReference type="NCBI Taxonomy" id="284029"/>
    <lineage>
        <taxon>Bacteria</taxon>
        <taxon>Bacillati</taxon>
        <taxon>Actinomycetota</taxon>
        <taxon>Actinomycetes</taxon>
        <taxon>Kitasatosporales</taxon>
        <taxon>Streptomycetaceae</taxon>
        <taxon>Streptomyces</taxon>
    </lineage>
</organism>
<keyword evidence="2" id="KW-1185">Reference proteome</keyword>
<gene>
    <name evidence="1" type="ORF">GCM10010421_64590</name>
</gene>
<comment type="caution">
    <text evidence="1">The sequence shown here is derived from an EMBL/GenBank/DDBJ whole genome shotgun (WGS) entry which is preliminary data.</text>
</comment>
<evidence type="ECO:0000313" key="2">
    <source>
        <dbReference type="Proteomes" id="UP001500460"/>
    </source>
</evidence>
<reference evidence="1 2" key="1">
    <citation type="journal article" date="2019" name="Int. J. Syst. Evol. Microbiol.">
        <title>The Global Catalogue of Microorganisms (GCM) 10K type strain sequencing project: providing services to taxonomists for standard genome sequencing and annotation.</title>
        <authorList>
            <consortium name="The Broad Institute Genomics Platform"/>
            <consortium name="The Broad Institute Genome Sequencing Center for Infectious Disease"/>
            <person name="Wu L."/>
            <person name="Ma J."/>
        </authorList>
    </citation>
    <scope>NUCLEOTIDE SEQUENCE [LARGE SCALE GENOMIC DNA]</scope>
    <source>
        <strain evidence="1 2">JCM 6922</strain>
    </source>
</reference>
<dbReference type="Proteomes" id="UP001500460">
    <property type="component" value="Unassembled WGS sequence"/>
</dbReference>
<protein>
    <submittedName>
        <fullName evidence="1">Uncharacterized protein</fullName>
    </submittedName>
</protein>
<name>A0ABN3KJ62_9ACTN</name>
<accession>A0ABN3KJ62</accession>
<proteinExistence type="predicted"/>
<evidence type="ECO:0000313" key="1">
    <source>
        <dbReference type="EMBL" id="GAA2462213.1"/>
    </source>
</evidence>
<dbReference type="RefSeq" id="WP_344609986.1">
    <property type="nucleotide sequence ID" value="NZ_BAAATK010000102.1"/>
</dbReference>
<dbReference type="EMBL" id="BAAATK010000102">
    <property type="protein sequence ID" value="GAA2462213.1"/>
    <property type="molecule type" value="Genomic_DNA"/>
</dbReference>